<dbReference type="Proteomes" id="UP001054837">
    <property type="component" value="Unassembled WGS sequence"/>
</dbReference>
<protein>
    <submittedName>
        <fullName evidence="1">Uncharacterized protein</fullName>
    </submittedName>
</protein>
<comment type="caution">
    <text evidence="1">The sequence shown here is derived from an EMBL/GenBank/DDBJ whole genome shotgun (WGS) entry which is preliminary data.</text>
</comment>
<proteinExistence type="predicted"/>
<evidence type="ECO:0000313" key="2">
    <source>
        <dbReference type="Proteomes" id="UP001054837"/>
    </source>
</evidence>
<dbReference type="AlphaFoldDB" id="A0AAV4TR47"/>
<accession>A0AAV4TR47</accession>
<name>A0AAV4TR47_9ARAC</name>
<keyword evidence="2" id="KW-1185">Reference proteome</keyword>
<gene>
    <name evidence="1" type="ORF">CDAR_614751</name>
</gene>
<reference evidence="1 2" key="1">
    <citation type="submission" date="2021-06" db="EMBL/GenBank/DDBJ databases">
        <title>Caerostris darwini draft genome.</title>
        <authorList>
            <person name="Kono N."/>
            <person name="Arakawa K."/>
        </authorList>
    </citation>
    <scope>NUCLEOTIDE SEQUENCE [LARGE SCALE GENOMIC DNA]</scope>
</reference>
<organism evidence="1 2">
    <name type="scientific">Caerostris darwini</name>
    <dbReference type="NCBI Taxonomy" id="1538125"/>
    <lineage>
        <taxon>Eukaryota</taxon>
        <taxon>Metazoa</taxon>
        <taxon>Ecdysozoa</taxon>
        <taxon>Arthropoda</taxon>
        <taxon>Chelicerata</taxon>
        <taxon>Arachnida</taxon>
        <taxon>Araneae</taxon>
        <taxon>Araneomorphae</taxon>
        <taxon>Entelegynae</taxon>
        <taxon>Araneoidea</taxon>
        <taxon>Araneidae</taxon>
        <taxon>Caerostris</taxon>
    </lineage>
</organism>
<sequence length="189" mass="21285">MQEDSFFYPSLLLQCGDRFESLQALVDRRVDSPSWGAASGHVKRRGLKSERKGVLKTFTFLEYYEVVRGITRALEQVMLKGCGDRFESLQALVDRRVDSPSWGAASGHVKRRGLKSERKGVLKTFTFLEYYEVVRGITRALEQVMLKGVSSLRRGEGMTESIEGIILNQPAGETAMRMLTVSVTLMDLL</sequence>
<evidence type="ECO:0000313" key="1">
    <source>
        <dbReference type="EMBL" id="GIY47402.1"/>
    </source>
</evidence>
<dbReference type="EMBL" id="BPLQ01009922">
    <property type="protein sequence ID" value="GIY47402.1"/>
    <property type="molecule type" value="Genomic_DNA"/>
</dbReference>